<proteinExistence type="predicted"/>
<protein>
    <submittedName>
        <fullName evidence="2">PIN domain nuclease</fullName>
    </submittedName>
</protein>
<dbReference type="InterPro" id="IPR002716">
    <property type="entry name" value="PIN_dom"/>
</dbReference>
<comment type="caution">
    <text evidence="2">The sequence shown here is derived from an EMBL/GenBank/DDBJ whole genome shotgun (WGS) entry which is preliminary data.</text>
</comment>
<dbReference type="InterPro" id="IPR041705">
    <property type="entry name" value="PIN_Sll0205"/>
</dbReference>
<dbReference type="Pfam" id="PF01850">
    <property type="entry name" value="PIN"/>
    <property type="match status" value="1"/>
</dbReference>
<dbReference type="STRING" id="940286.GCA_000227565_00673"/>
<dbReference type="Proteomes" id="UP000247417">
    <property type="component" value="Unassembled WGS sequence"/>
</dbReference>
<evidence type="ECO:0000313" key="2">
    <source>
        <dbReference type="EMBL" id="PYD79775.1"/>
    </source>
</evidence>
<organism evidence="2 3">
    <name type="scientific">Komagataeibacter oboediens</name>
    <dbReference type="NCBI Taxonomy" id="65958"/>
    <lineage>
        <taxon>Bacteria</taxon>
        <taxon>Pseudomonadati</taxon>
        <taxon>Pseudomonadota</taxon>
        <taxon>Alphaproteobacteria</taxon>
        <taxon>Acetobacterales</taxon>
        <taxon>Acetobacteraceae</taxon>
        <taxon>Komagataeibacter</taxon>
    </lineage>
</organism>
<dbReference type="OrthoDB" id="9798990at2"/>
<evidence type="ECO:0000313" key="3">
    <source>
        <dbReference type="Proteomes" id="UP000247417"/>
    </source>
</evidence>
<dbReference type="EMBL" id="NKTX01000064">
    <property type="protein sequence ID" value="PYD79775.1"/>
    <property type="molecule type" value="Genomic_DNA"/>
</dbReference>
<accession>A0A318QL58</accession>
<dbReference type="PANTHER" id="PTHR36173">
    <property type="entry name" value="RIBONUCLEASE VAPC16-RELATED"/>
    <property type="match status" value="1"/>
</dbReference>
<name>A0A318QL58_9PROT</name>
<dbReference type="CDD" id="cd09872">
    <property type="entry name" value="PIN_Sll0205-like"/>
    <property type="match status" value="1"/>
</dbReference>
<sequence>MKVLLDTHALLWWLSDSDKLGPAAREIVADPAHDILVSIVSLWEIAIKIRIGKLDADLNEITDTIPAEGFTLLPISPEHLKILMGLPIHHRDPFDHLLMAQALSEQASFLSGDSQIDHYPIERISCS</sequence>
<gene>
    <name evidence="2" type="ORF">CFR80_14675</name>
</gene>
<dbReference type="PANTHER" id="PTHR36173:SF2">
    <property type="entry name" value="RIBONUCLEASE VAPC16"/>
    <property type="match status" value="1"/>
</dbReference>
<dbReference type="InterPro" id="IPR052919">
    <property type="entry name" value="TA_system_RNase"/>
</dbReference>
<dbReference type="InterPro" id="IPR029060">
    <property type="entry name" value="PIN-like_dom_sf"/>
</dbReference>
<evidence type="ECO:0000259" key="1">
    <source>
        <dbReference type="Pfam" id="PF01850"/>
    </source>
</evidence>
<dbReference type="AlphaFoldDB" id="A0A318QL58"/>
<feature type="domain" description="PIN" evidence="1">
    <location>
        <begin position="3"/>
        <end position="120"/>
    </location>
</feature>
<dbReference type="RefSeq" id="WP_110507597.1">
    <property type="nucleotide sequence ID" value="NZ_NKTX01000064.1"/>
</dbReference>
<dbReference type="Gene3D" id="3.40.50.1010">
    <property type="entry name" value="5'-nuclease"/>
    <property type="match status" value="1"/>
</dbReference>
<dbReference type="SUPFAM" id="SSF88723">
    <property type="entry name" value="PIN domain-like"/>
    <property type="match status" value="1"/>
</dbReference>
<reference evidence="2 3" key="1">
    <citation type="submission" date="2017-07" db="EMBL/GenBank/DDBJ databases">
        <title>A draft genome sequence of Komagataeibacter oboediens LMG 18849.</title>
        <authorList>
            <person name="Skraban J."/>
            <person name="Cleenwerck I."/>
            <person name="Vandamme P."/>
            <person name="Trcek J."/>
        </authorList>
    </citation>
    <scope>NUCLEOTIDE SEQUENCE [LARGE SCALE GENOMIC DNA]</scope>
    <source>
        <strain evidence="2 3">LMG 18849</strain>
    </source>
</reference>